<dbReference type="Pfam" id="PF01979">
    <property type="entry name" value="Amidohydro_1"/>
    <property type="match status" value="1"/>
</dbReference>
<keyword evidence="1" id="KW-0378">Hydrolase</keyword>
<evidence type="ECO:0000259" key="2">
    <source>
        <dbReference type="Pfam" id="PF01979"/>
    </source>
</evidence>
<dbReference type="EMBL" id="JAMSLR010000002">
    <property type="protein sequence ID" value="MCM8748221.1"/>
    <property type="molecule type" value="Genomic_DNA"/>
</dbReference>
<evidence type="ECO:0000256" key="1">
    <source>
        <dbReference type="ARBA" id="ARBA00022801"/>
    </source>
</evidence>
<reference evidence="3" key="1">
    <citation type="submission" date="2022-06" db="EMBL/GenBank/DDBJ databases">
        <title>CFH 74404 Thermomicrobiaceae sp.</title>
        <authorList>
            <person name="Ming H."/>
            <person name="Li W.-J."/>
            <person name="Zhao Z."/>
        </authorList>
    </citation>
    <scope>NUCLEOTIDE SEQUENCE</scope>
    <source>
        <strain evidence="3">CFH 74404</strain>
    </source>
</reference>
<dbReference type="AlphaFoldDB" id="A0AA41WF14"/>
<dbReference type="GO" id="GO:0016810">
    <property type="term" value="F:hydrolase activity, acting on carbon-nitrogen (but not peptide) bonds"/>
    <property type="evidence" value="ECO:0007669"/>
    <property type="project" value="InterPro"/>
</dbReference>
<proteinExistence type="predicted"/>
<dbReference type="InterPro" id="IPR050287">
    <property type="entry name" value="MTA/SAH_deaminase"/>
</dbReference>
<dbReference type="InterPro" id="IPR006680">
    <property type="entry name" value="Amidohydro-rel"/>
</dbReference>
<dbReference type="InterPro" id="IPR032466">
    <property type="entry name" value="Metal_Hydrolase"/>
</dbReference>
<protein>
    <submittedName>
        <fullName evidence="3">Amidohydrolase</fullName>
    </submittedName>
</protein>
<dbReference type="SUPFAM" id="SSF51338">
    <property type="entry name" value="Composite domain of metallo-dependent hydrolases"/>
    <property type="match status" value="2"/>
</dbReference>
<dbReference type="Gene3D" id="3.20.20.140">
    <property type="entry name" value="Metal-dependent hydrolases"/>
    <property type="match status" value="1"/>
</dbReference>
<name>A0AA41WF14_9BACT</name>
<evidence type="ECO:0000313" key="3">
    <source>
        <dbReference type="EMBL" id="MCM8748221.1"/>
    </source>
</evidence>
<evidence type="ECO:0000313" key="4">
    <source>
        <dbReference type="Proteomes" id="UP001165306"/>
    </source>
</evidence>
<accession>A0AA41WF14</accession>
<dbReference type="PANTHER" id="PTHR43794">
    <property type="entry name" value="AMINOHYDROLASE SSNA-RELATED"/>
    <property type="match status" value="1"/>
</dbReference>
<dbReference type="InterPro" id="IPR011059">
    <property type="entry name" value="Metal-dep_hydrolase_composite"/>
</dbReference>
<comment type="caution">
    <text evidence="3">The sequence shown here is derived from an EMBL/GenBank/DDBJ whole genome shotgun (WGS) entry which is preliminary data.</text>
</comment>
<dbReference type="Gene3D" id="2.30.40.10">
    <property type="entry name" value="Urease, subunit C, domain 1"/>
    <property type="match status" value="1"/>
</dbReference>
<organism evidence="3 4">
    <name type="scientific">Thermalbibacter longus</name>
    <dbReference type="NCBI Taxonomy" id="2951981"/>
    <lineage>
        <taxon>Bacteria</taxon>
        <taxon>Pseudomonadati</taxon>
        <taxon>Thermomicrobiota</taxon>
        <taxon>Thermomicrobia</taxon>
        <taxon>Thermomicrobiales</taxon>
        <taxon>Thermomicrobiaceae</taxon>
        <taxon>Thermalbibacter</taxon>
    </lineage>
</organism>
<feature type="domain" description="Amidohydrolase-related" evidence="2">
    <location>
        <begin position="55"/>
        <end position="410"/>
    </location>
</feature>
<dbReference type="CDD" id="cd01298">
    <property type="entry name" value="ATZ_TRZ_like"/>
    <property type="match status" value="1"/>
</dbReference>
<dbReference type="SUPFAM" id="SSF51556">
    <property type="entry name" value="Metallo-dependent hydrolases"/>
    <property type="match status" value="1"/>
</dbReference>
<dbReference type="PANTHER" id="PTHR43794:SF11">
    <property type="entry name" value="AMIDOHYDROLASE-RELATED DOMAIN-CONTAINING PROTEIN"/>
    <property type="match status" value="1"/>
</dbReference>
<keyword evidence="4" id="KW-1185">Reference proteome</keyword>
<gene>
    <name evidence="3" type="ORF">NET02_03610</name>
</gene>
<dbReference type="RefSeq" id="WP_284056004.1">
    <property type="nucleotide sequence ID" value="NZ_JAMSLR010000002.1"/>
</dbReference>
<dbReference type="Proteomes" id="UP001165306">
    <property type="component" value="Unassembled WGS sequence"/>
</dbReference>
<sequence length="446" mass="48765">MMRVLAPEALLDGTTVRFGWAVAYRDGWIEQVGPLEQLRAALPGCVVLEAPQRLLMPGLVNAHSHSFQSLLRGLGDDRPFAAWRDVLYRFTPRLGPEDVYTAGLFAFGEMLRYGTTTVCDFFYLHHGDNERAIALAQAAEDLGIRLVLARSMMDWDVAPAAYRETPEQAVANGRALASRFQGHSLVRVIPAPHSPHGASGEMIQAGARLAAELDTPWHIHVAEAPYEGEQIRRRYGCGPLEWIEQLGALDERIRIVHGVWLEEQEIAALGRAGGGLIHCPGSNLFLGDGIAPLRVYLQHGVTVTLGCDSGSANSRLSVFDEMRLAATLQKGLAGSGDALGAAEVLHMATTNGEHVTGLPLGRIAPGMLADFCLIRLDDLSMQPRHRIAYNLVYSLHHGAVTDVYVRGEPVVREGHLVRVAEAAIVERARRLTESWMAELYRAESTV</sequence>